<dbReference type="Proteomes" id="UP000616724">
    <property type="component" value="Unassembled WGS sequence"/>
</dbReference>
<reference evidence="6 7" key="1">
    <citation type="submission" date="2021-01" db="EMBL/GenBank/DDBJ databases">
        <title>Whole genome shotgun sequence of Planobispora longispora NBRC 13918.</title>
        <authorList>
            <person name="Komaki H."/>
            <person name="Tamura T."/>
        </authorList>
    </citation>
    <scope>NUCLEOTIDE SEQUENCE [LARGE SCALE GENOMIC DNA]</scope>
    <source>
        <strain evidence="6 7">NBRC 13918</strain>
    </source>
</reference>
<feature type="domain" description="HTH tetR-type" evidence="5">
    <location>
        <begin position="5"/>
        <end position="65"/>
    </location>
</feature>
<comment type="caution">
    <text evidence="6">The sequence shown here is derived from an EMBL/GenBank/DDBJ whole genome shotgun (WGS) entry which is preliminary data.</text>
</comment>
<keyword evidence="2 4" id="KW-0238">DNA-binding</keyword>
<sequence>MARPSDTKTRIQAVARELFLLQGVQNTSLKQISDRLGITKPALYYHFASRDDLVRSIIQPFMDELEAFVAEREPGEARRLLEDYFDLAWRHREVFMMILRDPATLVTLNLVDRIWEWRKRLTGLLLGPEHSTAARIRATVALGGMSDCVVEHAGVPFEEVRAAAVDAALAALAH</sequence>
<dbReference type="InterPro" id="IPR009057">
    <property type="entry name" value="Homeodomain-like_sf"/>
</dbReference>
<evidence type="ECO:0000313" key="7">
    <source>
        <dbReference type="Proteomes" id="UP000616724"/>
    </source>
</evidence>
<dbReference type="PRINTS" id="PR00455">
    <property type="entry name" value="HTHTETR"/>
</dbReference>
<evidence type="ECO:0000256" key="1">
    <source>
        <dbReference type="ARBA" id="ARBA00023015"/>
    </source>
</evidence>
<evidence type="ECO:0000313" key="6">
    <source>
        <dbReference type="EMBL" id="GIH75695.1"/>
    </source>
</evidence>
<feature type="DNA-binding region" description="H-T-H motif" evidence="4">
    <location>
        <begin position="28"/>
        <end position="47"/>
    </location>
</feature>
<evidence type="ECO:0000256" key="3">
    <source>
        <dbReference type="ARBA" id="ARBA00023163"/>
    </source>
</evidence>
<dbReference type="Gene3D" id="1.10.357.10">
    <property type="entry name" value="Tetracycline Repressor, domain 2"/>
    <property type="match status" value="1"/>
</dbReference>
<dbReference type="Pfam" id="PF00440">
    <property type="entry name" value="TetR_N"/>
    <property type="match status" value="1"/>
</dbReference>
<name>A0A8J3W4P4_9ACTN</name>
<dbReference type="PANTHER" id="PTHR30055">
    <property type="entry name" value="HTH-TYPE TRANSCRIPTIONAL REGULATOR RUTR"/>
    <property type="match status" value="1"/>
</dbReference>
<gene>
    <name evidence="6" type="ORF">Plo01_21240</name>
</gene>
<protein>
    <submittedName>
        <fullName evidence="6">Putative trancscriptional regulator,TetR</fullName>
    </submittedName>
</protein>
<accession>A0A8J3W4P4</accession>
<organism evidence="6 7">
    <name type="scientific">Planobispora longispora</name>
    <dbReference type="NCBI Taxonomy" id="28887"/>
    <lineage>
        <taxon>Bacteria</taxon>
        <taxon>Bacillati</taxon>
        <taxon>Actinomycetota</taxon>
        <taxon>Actinomycetes</taxon>
        <taxon>Streptosporangiales</taxon>
        <taxon>Streptosporangiaceae</taxon>
        <taxon>Planobispora</taxon>
    </lineage>
</organism>
<keyword evidence="1" id="KW-0805">Transcription regulation</keyword>
<evidence type="ECO:0000259" key="5">
    <source>
        <dbReference type="PROSITE" id="PS50977"/>
    </source>
</evidence>
<dbReference type="GO" id="GO:0000976">
    <property type="term" value="F:transcription cis-regulatory region binding"/>
    <property type="evidence" value="ECO:0007669"/>
    <property type="project" value="TreeGrafter"/>
</dbReference>
<dbReference type="GO" id="GO:0003700">
    <property type="term" value="F:DNA-binding transcription factor activity"/>
    <property type="evidence" value="ECO:0007669"/>
    <property type="project" value="TreeGrafter"/>
</dbReference>
<dbReference type="RefSeq" id="WP_203890351.1">
    <property type="nucleotide sequence ID" value="NZ_BOOH01000017.1"/>
</dbReference>
<dbReference type="AlphaFoldDB" id="A0A8J3W4P4"/>
<keyword evidence="7" id="KW-1185">Reference proteome</keyword>
<dbReference type="InterPro" id="IPR001647">
    <property type="entry name" value="HTH_TetR"/>
</dbReference>
<dbReference type="InterPro" id="IPR050109">
    <property type="entry name" value="HTH-type_TetR-like_transc_reg"/>
</dbReference>
<dbReference type="PROSITE" id="PS50977">
    <property type="entry name" value="HTH_TETR_2"/>
    <property type="match status" value="1"/>
</dbReference>
<keyword evidence="3" id="KW-0804">Transcription</keyword>
<dbReference type="SUPFAM" id="SSF46689">
    <property type="entry name" value="Homeodomain-like"/>
    <property type="match status" value="1"/>
</dbReference>
<evidence type="ECO:0000256" key="2">
    <source>
        <dbReference type="ARBA" id="ARBA00023125"/>
    </source>
</evidence>
<dbReference type="EMBL" id="BOOH01000017">
    <property type="protein sequence ID" value="GIH75695.1"/>
    <property type="molecule type" value="Genomic_DNA"/>
</dbReference>
<proteinExistence type="predicted"/>
<dbReference type="PANTHER" id="PTHR30055:SF234">
    <property type="entry name" value="HTH-TYPE TRANSCRIPTIONAL REGULATOR BETI"/>
    <property type="match status" value="1"/>
</dbReference>
<evidence type="ECO:0000256" key="4">
    <source>
        <dbReference type="PROSITE-ProRule" id="PRU00335"/>
    </source>
</evidence>